<sequence length="46" mass="5156">MTWIIPVVLVVLAVLGPLFGADSRDGLSTTPNHFWLPRRGTRQNPR</sequence>
<protein>
    <submittedName>
        <fullName evidence="2">Uncharacterized protein</fullName>
    </submittedName>
</protein>
<dbReference type="RefSeq" id="WP_185792299.1">
    <property type="nucleotide sequence ID" value="NZ_VFOZ01000001.1"/>
</dbReference>
<dbReference type="EMBL" id="VFOZ01000001">
    <property type="protein sequence ID" value="TQL98347.1"/>
    <property type="molecule type" value="Genomic_DNA"/>
</dbReference>
<organism evidence="2 3">
    <name type="scientific">Actinoallomurus bryophytorum</name>
    <dbReference type="NCBI Taxonomy" id="1490222"/>
    <lineage>
        <taxon>Bacteria</taxon>
        <taxon>Bacillati</taxon>
        <taxon>Actinomycetota</taxon>
        <taxon>Actinomycetes</taxon>
        <taxon>Streptosporangiales</taxon>
        <taxon>Thermomonosporaceae</taxon>
        <taxon>Actinoallomurus</taxon>
    </lineage>
</organism>
<evidence type="ECO:0000313" key="3">
    <source>
        <dbReference type="Proteomes" id="UP000316096"/>
    </source>
</evidence>
<evidence type="ECO:0000313" key="2">
    <source>
        <dbReference type="EMBL" id="TQL98347.1"/>
    </source>
</evidence>
<evidence type="ECO:0000256" key="1">
    <source>
        <dbReference type="SAM" id="MobiDB-lite"/>
    </source>
</evidence>
<keyword evidence="3" id="KW-1185">Reference proteome</keyword>
<gene>
    <name evidence="2" type="ORF">FB559_3970</name>
</gene>
<comment type="caution">
    <text evidence="2">The sequence shown here is derived from an EMBL/GenBank/DDBJ whole genome shotgun (WGS) entry which is preliminary data.</text>
</comment>
<feature type="region of interest" description="Disordered" evidence="1">
    <location>
        <begin position="20"/>
        <end position="46"/>
    </location>
</feature>
<accession>A0A543CN32</accession>
<name>A0A543CN32_9ACTN</name>
<proteinExistence type="predicted"/>
<reference evidence="2 3" key="1">
    <citation type="submission" date="2019-06" db="EMBL/GenBank/DDBJ databases">
        <title>Sequencing the genomes of 1000 actinobacteria strains.</title>
        <authorList>
            <person name="Klenk H.-P."/>
        </authorList>
    </citation>
    <scope>NUCLEOTIDE SEQUENCE [LARGE SCALE GENOMIC DNA]</scope>
    <source>
        <strain evidence="2 3">DSM 102200</strain>
    </source>
</reference>
<dbReference type="Proteomes" id="UP000316096">
    <property type="component" value="Unassembled WGS sequence"/>
</dbReference>
<dbReference type="AlphaFoldDB" id="A0A543CN32"/>